<keyword evidence="3" id="KW-1185">Reference proteome</keyword>
<name>A0A6B0TM73_9RHOB</name>
<gene>
    <name evidence="2" type="ORF">GSH16_06025</name>
</gene>
<keyword evidence="1" id="KW-0812">Transmembrane</keyword>
<evidence type="ECO:0000313" key="2">
    <source>
        <dbReference type="EMBL" id="MXU64996.1"/>
    </source>
</evidence>
<dbReference type="AlphaFoldDB" id="A0A6B0TM73"/>
<sequence length="203" mass="23027">MRVMRAYMVSRLAAFRADERATMTVEFCISFPLLMVWFLGSFVFWDGFRSRSHSAKAAYTVSDILSRYSSVSDANLDELYSLQQKMLPRSHNSTALRMTSICFREGADPFSNTDDEYFVVWSEGRGIAQPMKQSEIPFAIIPAMSDGDSIVLTESWAPWRPLVDWVGISDMVWESHLVTRPRFVELIAHKDVSSSNLCPSAST</sequence>
<reference evidence="2 3" key="1">
    <citation type="submission" date="2019-12" db="EMBL/GenBank/DDBJ databases">
        <title>Strain KN286 was isolated from seawater, which was collected from Caroline Seamount in the tropical western Pacific.</title>
        <authorList>
            <person name="Wang Q."/>
        </authorList>
    </citation>
    <scope>NUCLEOTIDE SEQUENCE [LARGE SCALE GENOMIC DNA]</scope>
    <source>
        <strain evidence="2 3">KN286</strain>
    </source>
</reference>
<dbReference type="Proteomes" id="UP000436016">
    <property type="component" value="Unassembled WGS sequence"/>
</dbReference>
<keyword evidence="1" id="KW-1133">Transmembrane helix</keyword>
<comment type="caution">
    <text evidence="2">The sequence shown here is derived from an EMBL/GenBank/DDBJ whole genome shotgun (WGS) entry which is preliminary data.</text>
</comment>
<proteinExistence type="predicted"/>
<keyword evidence="1" id="KW-0472">Membrane</keyword>
<evidence type="ECO:0000256" key="1">
    <source>
        <dbReference type="SAM" id="Phobius"/>
    </source>
</evidence>
<evidence type="ECO:0008006" key="4">
    <source>
        <dbReference type="Google" id="ProtNLM"/>
    </source>
</evidence>
<accession>A0A6B0TM73</accession>
<feature type="transmembrane region" description="Helical" evidence="1">
    <location>
        <begin position="21"/>
        <end position="45"/>
    </location>
</feature>
<evidence type="ECO:0000313" key="3">
    <source>
        <dbReference type="Proteomes" id="UP000436016"/>
    </source>
</evidence>
<organism evidence="2 3">
    <name type="scientific">Oceanomicrobium pacificus</name>
    <dbReference type="NCBI Taxonomy" id="2692916"/>
    <lineage>
        <taxon>Bacteria</taxon>
        <taxon>Pseudomonadati</taxon>
        <taxon>Pseudomonadota</taxon>
        <taxon>Alphaproteobacteria</taxon>
        <taxon>Rhodobacterales</taxon>
        <taxon>Paracoccaceae</taxon>
        <taxon>Oceanomicrobium</taxon>
    </lineage>
</organism>
<protein>
    <recommendedName>
        <fullName evidence="4">Pilus assembly protein</fullName>
    </recommendedName>
</protein>
<dbReference type="RefSeq" id="WP_160852853.1">
    <property type="nucleotide sequence ID" value="NZ_WUWG01000001.1"/>
</dbReference>
<dbReference type="EMBL" id="WUWG01000001">
    <property type="protein sequence ID" value="MXU64996.1"/>
    <property type="molecule type" value="Genomic_DNA"/>
</dbReference>